<evidence type="ECO:0000313" key="2">
    <source>
        <dbReference type="Proteomes" id="UP000887565"/>
    </source>
</evidence>
<protein>
    <submittedName>
        <fullName evidence="3">Uncharacterized protein</fullName>
    </submittedName>
</protein>
<keyword evidence="2" id="KW-1185">Reference proteome</keyword>
<dbReference type="Proteomes" id="UP000887565">
    <property type="component" value="Unplaced"/>
</dbReference>
<feature type="region of interest" description="Disordered" evidence="1">
    <location>
        <begin position="61"/>
        <end position="87"/>
    </location>
</feature>
<organism evidence="2 3">
    <name type="scientific">Romanomermis culicivorax</name>
    <name type="common">Nematode worm</name>
    <dbReference type="NCBI Taxonomy" id="13658"/>
    <lineage>
        <taxon>Eukaryota</taxon>
        <taxon>Metazoa</taxon>
        <taxon>Ecdysozoa</taxon>
        <taxon>Nematoda</taxon>
        <taxon>Enoplea</taxon>
        <taxon>Dorylaimia</taxon>
        <taxon>Mermithida</taxon>
        <taxon>Mermithoidea</taxon>
        <taxon>Mermithidae</taxon>
        <taxon>Romanomermis</taxon>
    </lineage>
</organism>
<sequence>MNDAELQDRYFYQLDPNVQMNEESIRHILFCPVWPTSLKLLDNSIKLRLIADNALDTEAISDNDSDRAKTPGGDLDDDGDKSVARDGSAISNKSFSATRKCHHSSSHGSSVINNTLWDDAPAWNDSQVVMPEFFDDPLVKCQRLSLQPKTKLIANRELSTCFEEAKACKKHYAQMAIPDCNVAIAPAIDDDLCLFLEWANKWPVRKDERLCNVNQALLECAFPLIAILKEIEKGNGDLSYVQKAVRHTLCHLSSALHDVTVNRRFETLRILGINTKILPEILSVNVASHENVQRCLDPSTKIAPPPLFRHLLCSKLKGRGRKDKTLGMALQTLGGPSNHLSGPPKWFITPPDDQKDFRPRSDTFKPKMYVTQTVLSVCLPNNKWKHFNNKGTLENESESVNIRAIWLKLCGFYARCFAYRQQRTALKNFTHLKAMKKL</sequence>
<proteinExistence type="predicted"/>
<accession>A0A915JPL4</accession>
<evidence type="ECO:0000313" key="3">
    <source>
        <dbReference type="WBParaSite" id="nRc.2.0.1.t27866-RA"/>
    </source>
</evidence>
<name>A0A915JPL4_ROMCU</name>
<dbReference type="WBParaSite" id="nRc.2.0.1.t27866-RA">
    <property type="protein sequence ID" value="nRc.2.0.1.t27866-RA"/>
    <property type="gene ID" value="nRc.2.0.1.g27866"/>
</dbReference>
<reference evidence="3" key="1">
    <citation type="submission" date="2022-11" db="UniProtKB">
        <authorList>
            <consortium name="WormBaseParasite"/>
        </authorList>
    </citation>
    <scope>IDENTIFICATION</scope>
</reference>
<dbReference type="AlphaFoldDB" id="A0A915JPL4"/>
<evidence type="ECO:0000256" key="1">
    <source>
        <dbReference type="SAM" id="MobiDB-lite"/>
    </source>
</evidence>